<name>A0A6A8GA30_9EURY</name>
<evidence type="ECO:0000313" key="1">
    <source>
        <dbReference type="EMBL" id="MRW98069.1"/>
    </source>
</evidence>
<organism evidence="1 2">
    <name type="scientific">Haloferax marinum</name>
    <dbReference type="NCBI Taxonomy" id="2666143"/>
    <lineage>
        <taxon>Archaea</taxon>
        <taxon>Methanobacteriati</taxon>
        <taxon>Methanobacteriota</taxon>
        <taxon>Stenosarchaea group</taxon>
        <taxon>Halobacteria</taxon>
        <taxon>Halobacteriales</taxon>
        <taxon>Haloferacaceae</taxon>
        <taxon>Haloferax</taxon>
    </lineage>
</organism>
<proteinExistence type="predicted"/>
<sequence>MDDELPDCSPPTDSITRRTALKAAVGSVPVVLAGCLGGNSEPKPEPIDLSGGKEDDQGGMVIGNHAGPNGQIFYRNESPDGHDNPAWFHTLSMGMFPYYFEHERMGWEATAIYVTDYSNVEFTLSSDGGRQFISTHTTADTFGDATELTYVVGSSVYGGMGPDLLPFSDTADADSFVDEHGGSTVEFSDVTSEWLNGYLRS</sequence>
<dbReference type="Gene3D" id="3.30.70.2050">
    <property type="match status" value="1"/>
</dbReference>
<protein>
    <submittedName>
        <fullName evidence="1">Nitrous oxide reductase accessory protein NosL</fullName>
    </submittedName>
</protein>
<accession>A0A6A8GA30</accession>
<keyword evidence="2" id="KW-1185">Reference proteome</keyword>
<dbReference type="SUPFAM" id="SSF160387">
    <property type="entry name" value="NosL/MerB-like"/>
    <property type="match status" value="1"/>
</dbReference>
<dbReference type="Proteomes" id="UP000443423">
    <property type="component" value="Unassembled WGS sequence"/>
</dbReference>
<gene>
    <name evidence="1" type="ORF">GJR99_15995</name>
</gene>
<evidence type="ECO:0000313" key="2">
    <source>
        <dbReference type="Proteomes" id="UP000443423"/>
    </source>
</evidence>
<dbReference type="Pfam" id="PF05573">
    <property type="entry name" value="NosL"/>
    <property type="match status" value="1"/>
</dbReference>
<dbReference type="PANTHER" id="PTHR41247">
    <property type="entry name" value="HTH-TYPE TRANSCRIPTIONAL REPRESSOR YCNK"/>
    <property type="match status" value="1"/>
</dbReference>
<reference evidence="1 2" key="1">
    <citation type="submission" date="2019-11" db="EMBL/GenBank/DDBJ databases">
        <title>Whole genome sequence of Haloferax sp. MBLA0078.</title>
        <authorList>
            <person name="Seo M.-J."/>
            <person name="Cho E.-S."/>
        </authorList>
    </citation>
    <scope>NUCLEOTIDE SEQUENCE [LARGE SCALE GENOMIC DNA]</scope>
    <source>
        <strain evidence="1 2">MBLA0078</strain>
    </source>
</reference>
<dbReference type="OrthoDB" id="162738at2157"/>
<dbReference type="AlphaFoldDB" id="A0A6A8GA30"/>
<dbReference type="RefSeq" id="WP_151114059.1">
    <property type="nucleotide sequence ID" value="NZ_WKJQ01000002.1"/>
</dbReference>
<dbReference type="EMBL" id="WKJQ01000002">
    <property type="protein sequence ID" value="MRW98069.1"/>
    <property type="molecule type" value="Genomic_DNA"/>
</dbReference>
<dbReference type="PANTHER" id="PTHR41247:SF1">
    <property type="entry name" value="HTH-TYPE TRANSCRIPTIONAL REPRESSOR YCNK"/>
    <property type="match status" value="1"/>
</dbReference>
<comment type="caution">
    <text evidence="1">The sequence shown here is derived from an EMBL/GenBank/DDBJ whole genome shotgun (WGS) entry which is preliminary data.</text>
</comment>
<dbReference type="InterPro" id="IPR008719">
    <property type="entry name" value="N2O_reductase_NosL"/>
</dbReference>